<proteinExistence type="predicted"/>
<dbReference type="Proteomes" id="UP000064920">
    <property type="component" value="Chromosome"/>
</dbReference>
<dbReference type="PROSITE" id="PS51257">
    <property type="entry name" value="PROKAR_LIPOPROTEIN"/>
    <property type="match status" value="1"/>
</dbReference>
<reference evidence="2 3" key="1">
    <citation type="submission" date="2015-05" db="EMBL/GenBank/DDBJ databases">
        <authorList>
            <person name="Wang D.B."/>
            <person name="Wang M."/>
        </authorList>
    </citation>
    <scope>NUCLEOTIDE SEQUENCE [LARGE SCALE GENOMIC DNA]</scope>
    <source>
        <strain evidence="2 3">IMCC 12053</strain>
    </source>
</reference>
<evidence type="ECO:0000259" key="1">
    <source>
        <dbReference type="Pfam" id="PF09832"/>
    </source>
</evidence>
<gene>
    <name evidence="2" type="ORF">IMCC12053_500</name>
</gene>
<dbReference type="InterPro" id="IPR018637">
    <property type="entry name" value="DUF2059"/>
</dbReference>
<dbReference type="AlphaFoldDB" id="A0A0P0A7S8"/>
<dbReference type="EMBL" id="CP012023">
    <property type="protein sequence ID" value="ALI54449.1"/>
    <property type="molecule type" value="Genomic_DNA"/>
</dbReference>
<evidence type="ECO:0000313" key="2">
    <source>
        <dbReference type="EMBL" id="ALI54449.1"/>
    </source>
</evidence>
<dbReference type="OrthoDB" id="7868692at2"/>
<dbReference type="KEGG" id="cmar:IMCC12053_500"/>
<accession>A0A0P0A7S8</accession>
<dbReference type="Pfam" id="PF09832">
    <property type="entry name" value="DUF2059"/>
    <property type="match status" value="1"/>
</dbReference>
<keyword evidence="3" id="KW-1185">Reference proteome</keyword>
<protein>
    <recommendedName>
        <fullName evidence="1">DUF2059 domain-containing protein</fullName>
    </recommendedName>
</protein>
<name>A0A0P0A7S8_9RHOB</name>
<feature type="domain" description="DUF2059" evidence="1">
    <location>
        <begin position="94"/>
        <end position="138"/>
    </location>
</feature>
<organism evidence="2 3">
    <name type="scientific">Celeribacter marinus</name>
    <dbReference type="NCBI Taxonomy" id="1397108"/>
    <lineage>
        <taxon>Bacteria</taxon>
        <taxon>Pseudomonadati</taxon>
        <taxon>Pseudomonadota</taxon>
        <taxon>Alphaproteobacteria</taxon>
        <taxon>Rhodobacterales</taxon>
        <taxon>Roseobacteraceae</taxon>
        <taxon>Celeribacter</taxon>
    </lineage>
</organism>
<dbReference type="STRING" id="1397108.IMCC12053_500"/>
<dbReference type="PATRIC" id="fig|1397108.4.peg.516"/>
<sequence length="160" mass="17814">MLKNAFPAFAIAVSLVAACPAASETREERLAVATEYNDLAIADMDMGRVISQMYLPILTQIRTSGRTVTEAQEADIQDLYMEAFEQPMYEVMGETSGIMADMFTLDEIVALRDFYKTAEGRAVMVKMPDMIGAQQPMIIEMVTAKMPSVMEQLQDILEPK</sequence>
<evidence type="ECO:0000313" key="3">
    <source>
        <dbReference type="Proteomes" id="UP000064920"/>
    </source>
</evidence>
<dbReference type="RefSeq" id="WP_062215410.1">
    <property type="nucleotide sequence ID" value="NZ_CP012023.1"/>
</dbReference>